<keyword evidence="1" id="KW-0472">Membrane</keyword>
<keyword evidence="1" id="KW-1133">Transmembrane helix</keyword>
<dbReference type="EMBL" id="PQFF01000011">
    <property type="protein sequence ID" value="RHZ89525.1"/>
    <property type="molecule type" value="Genomic_DNA"/>
</dbReference>
<evidence type="ECO:0000313" key="3">
    <source>
        <dbReference type="Proteomes" id="UP000266861"/>
    </source>
</evidence>
<organism evidence="2 3">
    <name type="scientific">Diversispora epigaea</name>
    <dbReference type="NCBI Taxonomy" id="1348612"/>
    <lineage>
        <taxon>Eukaryota</taxon>
        <taxon>Fungi</taxon>
        <taxon>Fungi incertae sedis</taxon>
        <taxon>Mucoromycota</taxon>
        <taxon>Glomeromycotina</taxon>
        <taxon>Glomeromycetes</taxon>
        <taxon>Diversisporales</taxon>
        <taxon>Diversisporaceae</taxon>
        <taxon>Diversispora</taxon>
    </lineage>
</organism>
<reference evidence="2 3" key="1">
    <citation type="submission" date="2018-08" db="EMBL/GenBank/DDBJ databases">
        <title>Genome and evolution of the arbuscular mycorrhizal fungus Diversispora epigaea (formerly Glomus versiforme) and its bacterial endosymbionts.</title>
        <authorList>
            <person name="Sun X."/>
            <person name="Fei Z."/>
            <person name="Harrison M."/>
        </authorList>
    </citation>
    <scope>NUCLEOTIDE SEQUENCE [LARGE SCALE GENOMIC DNA]</scope>
    <source>
        <strain evidence="2 3">IT104</strain>
    </source>
</reference>
<accession>A0A397JME1</accession>
<evidence type="ECO:0000256" key="1">
    <source>
        <dbReference type="SAM" id="Phobius"/>
    </source>
</evidence>
<keyword evidence="1" id="KW-0812">Transmembrane</keyword>
<protein>
    <recommendedName>
        <fullName evidence="4">Ion transport domain-containing protein</fullName>
    </recommendedName>
</protein>
<sequence>MSRFLRVIHEEKEKGYKIYQTPTIMEVLDFKWSAARLEAVFFWTNGRWDQWDSFTVNAMSVLGSVILVLIFQNMLIAFMNDVFDKANNRSRIAVYRYHAELNLADLVYNNDYDDVGDNNDDVDNQENLAYSKESRHTQNGGPSSTMAIFSLKVATSKLNKKSQRNRKPKNKLLMNVGYYKPNNEPLPEDLGLTINADDQLPMKKNSITWKMNLRQDLIL</sequence>
<comment type="caution">
    <text evidence="2">The sequence shown here is derived from an EMBL/GenBank/DDBJ whole genome shotgun (WGS) entry which is preliminary data.</text>
</comment>
<gene>
    <name evidence="2" type="ORF">Glove_13g99</name>
</gene>
<keyword evidence="3" id="KW-1185">Reference proteome</keyword>
<name>A0A397JME1_9GLOM</name>
<dbReference type="AlphaFoldDB" id="A0A397JME1"/>
<dbReference type="OrthoDB" id="2442407at2759"/>
<proteinExistence type="predicted"/>
<evidence type="ECO:0000313" key="2">
    <source>
        <dbReference type="EMBL" id="RHZ89525.1"/>
    </source>
</evidence>
<feature type="transmembrane region" description="Helical" evidence="1">
    <location>
        <begin position="58"/>
        <end position="79"/>
    </location>
</feature>
<dbReference type="Proteomes" id="UP000266861">
    <property type="component" value="Unassembled WGS sequence"/>
</dbReference>
<evidence type="ECO:0008006" key="4">
    <source>
        <dbReference type="Google" id="ProtNLM"/>
    </source>
</evidence>